<dbReference type="PROSITE" id="PS00972">
    <property type="entry name" value="USP_1"/>
    <property type="match status" value="1"/>
</dbReference>
<proteinExistence type="inferred from homology"/>
<dbReference type="EC" id="3.4.19.12" evidence="2"/>
<dbReference type="GO" id="GO:0016579">
    <property type="term" value="P:protein deubiquitination"/>
    <property type="evidence" value="ECO:0007669"/>
    <property type="project" value="InterPro"/>
</dbReference>
<protein>
    <recommendedName>
        <fullName evidence="2">Ubiquitin carboxyl-terminal hydrolase</fullName>
        <ecNumber evidence="2">3.4.19.12</ecNumber>
    </recommendedName>
</protein>
<dbReference type="GO" id="GO:0004843">
    <property type="term" value="F:cysteine-type deubiquitinase activity"/>
    <property type="evidence" value="ECO:0007669"/>
    <property type="project" value="UniProtKB-UniRule"/>
</dbReference>
<dbReference type="SUPFAM" id="SSF54001">
    <property type="entry name" value="Cysteine proteinases"/>
    <property type="match status" value="2"/>
</dbReference>
<evidence type="ECO:0000259" key="4">
    <source>
        <dbReference type="PROSITE" id="PS50235"/>
    </source>
</evidence>
<dbReference type="PANTHER" id="PTHR24006">
    <property type="entry name" value="UBIQUITIN CARBOXYL-TERMINAL HYDROLASE"/>
    <property type="match status" value="1"/>
</dbReference>
<keyword evidence="2" id="KW-0788">Thiol protease</keyword>
<dbReference type="AlphaFoldDB" id="A0A6G1CDD2"/>
<dbReference type="Pfam" id="PF00443">
    <property type="entry name" value="UCH"/>
    <property type="match status" value="2"/>
</dbReference>
<dbReference type="InterPro" id="IPR001394">
    <property type="entry name" value="Peptidase_C19_UCH"/>
</dbReference>
<keyword evidence="6" id="KW-1185">Reference proteome</keyword>
<feature type="region of interest" description="Disordered" evidence="3">
    <location>
        <begin position="1"/>
        <end position="26"/>
    </location>
</feature>
<feature type="domain" description="USP" evidence="4">
    <location>
        <begin position="618"/>
        <end position="983"/>
    </location>
</feature>
<dbReference type="OrthoDB" id="2020758at2759"/>
<keyword evidence="2" id="KW-0645">Protease</keyword>
<dbReference type="GO" id="GO:0005829">
    <property type="term" value="C:cytosol"/>
    <property type="evidence" value="ECO:0007669"/>
    <property type="project" value="TreeGrafter"/>
</dbReference>
<dbReference type="GO" id="GO:0006508">
    <property type="term" value="P:proteolysis"/>
    <property type="evidence" value="ECO:0007669"/>
    <property type="project" value="UniProtKB-KW"/>
</dbReference>
<keyword evidence="2" id="KW-0833">Ubl conjugation pathway</keyword>
<evidence type="ECO:0000313" key="6">
    <source>
        <dbReference type="Proteomes" id="UP000479710"/>
    </source>
</evidence>
<comment type="catalytic activity">
    <reaction evidence="2">
        <text>Thiol-dependent hydrolysis of ester, thioester, amide, peptide and isopeptide bonds formed by the C-terminal Gly of ubiquitin (a 76-residue protein attached to proteins as an intracellular targeting signal).</text>
        <dbReference type="EC" id="3.4.19.12"/>
    </reaction>
</comment>
<organism evidence="5 6">
    <name type="scientific">Oryza meyeriana var. granulata</name>
    <dbReference type="NCBI Taxonomy" id="110450"/>
    <lineage>
        <taxon>Eukaryota</taxon>
        <taxon>Viridiplantae</taxon>
        <taxon>Streptophyta</taxon>
        <taxon>Embryophyta</taxon>
        <taxon>Tracheophyta</taxon>
        <taxon>Spermatophyta</taxon>
        <taxon>Magnoliopsida</taxon>
        <taxon>Liliopsida</taxon>
        <taxon>Poales</taxon>
        <taxon>Poaceae</taxon>
        <taxon>BOP clade</taxon>
        <taxon>Oryzoideae</taxon>
        <taxon>Oryzeae</taxon>
        <taxon>Oryzinae</taxon>
        <taxon>Oryza</taxon>
        <taxon>Oryza meyeriana</taxon>
    </lineage>
</organism>
<evidence type="ECO:0000256" key="1">
    <source>
        <dbReference type="ARBA" id="ARBA00009085"/>
    </source>
</evidence>
<dbReference type="Gene3D" id="3.90.70.10">
    <property type="entry name" value="Cysteine proteinases"/>
    <property type="match status" value="3"/>
</dbReference>
<comment type="similarity">
    <text evidence="1 2">Belongs to the peptidase C19 family.</text>
</comment>
<accession>A0A6G1CDD2</accession>
<gene>
    <name evidence="5" type="ORF">E2562_001826</name>
</gene>
<sequence>DVFYDLSVPLPPKGTPAKSVSSPPQNERCISQQKTHMELFPAIDKTNTEKIHVISEVGDPQFPASESEDMVMVKTSEPLGVDSDKLEQILQSKDDVHDPLQTPIRKENMLIVSSGDVEKTNSSVVDNAFNVLEASIEAKMDTFYGEVDTQDKGKARNLDEVEDIYSLGSIEKCMELHFKAETIGWTCENCSKVAQKASTISGKDGEQIMASTIANGTIDGDQVEQSDRNSCQSELSNDLIRLAVECTSSSMQSHGNDAHHQVMPSVDIKIEGDTPGMSCDEKDWSSCSIANKKPECLEGAQEDVLFYGQYQNASIQDVRKGKQVNLAHSAHQVEENQYDRQDSNVHAIQTLLITKLPPVLAIHLNRCLGPLKVSGHVCFEEILDVGQFMHPSSEDKDNSRYRLVGVVEHQGLGTDIGHFVAYFRPNAMEEEKRARAGNRATAECPRKGKAPRMEPPPVVLDADDSGCGGNSSLEVSDPTLAAIRDTDGEECEHMICKGHDIAEIVSKIASSEGTTMCEDETCLATGSHLMMVCSECDSHFCIGRSADKARPRGHIGEHALLDGHWVAVWYEDPYVGYCFECEDSLTIGGEEGKKGMIVKGEEGRRASGFANEHGCVIRGIPNLGNTCYLNAVLQCLLLLEKLWARMSRLNAPLGILGGILHDLFVHTDSTPIRIENAMIASGHDIERTYSAFLDNVFNGPEVSIEAKMDTFSAEVTTEGKGKARNRDAVYDEAEDINSLASIEECLELHFEEEMIDWRCENCFKVAHKASTISGKDGEQMMSSTNVTRKVDGDQAEESERKTCQCAQEDVPSCCPAEKQANLFSGQCRNASTQDQGKGKEVNLGHNAQEVEENQYDLQDRKVGAIQKHLISKLPPVLAIHLKRSLGPLKVSGHVSFKEILDVEPFMDPSSEDIDNSSYRLVGVVEHQGLATDIGHYVAYVRPSHQQHNSRSSSWFCASDENIKDISLEVVLKCEAYLLFYERMEG</sequence>
<feature type="non-terminal residue" evidence="5">
    <location>
        <position position="1"/>
    </location>
</feature>
<evidence type="ECO:0000256" key="2">
    <source>
        <dbReference type="RuleBase" id="RU366025"/>
    </source>
</evidence>
<evidence type="ECO:0000256" key="3">
    <source>
        <dbReference type="SAM" id="MobiDB-lite"/>
    </source>
</evidence>
<dbReference type="Proteomes" id="UP000479710">
    <property type="component" value="Unassembled WGS sequence"/>
</dbReference>
<keyword evidence="2" id="KW-0378">Hydrolase</keyword>
<dbReference type="InterPro" id="IPR018200">
    <property type="entry name" value="USP_CS"/>
</dbReference>
<reference evidence="5 6" key="1">
    <citation type="submission" date="2019-11" db="EMBL/GenBank/DDBJ databases">
        <title>Whole genome sequence of Oryza granulata.</title>
        <authorList>
            <person name="Li W."/>
        </authorList>
    </citation>
    <scope>NUCLEOTIDE SEQUENCE [LARGE SCALE GENOMIC DNA]</scope>
    <source>
        <strain evidence="6">cv. Menghai</strain>
        <tissue evidence="5">Leaf</tissue>
    </source>
</reference>
<comment type="caution">
    <text evidence="5">The sequence shown here is derived from an EMBL/GenBank/DDBJ whole genome shotgun (WGS) entry which is preliminary data.</text>
</comment>
<dbReference type="PROSITE" id="PS00973">
    <property type="entry name" value="USP_2"/>
    <property type="match status" value="2"/>
</dbReference>
<name>A0A6G1CDD2_9ORYZ</name>
<dbReference type="EMBL" id="SPHZ02000009">
    <property type="protein sequence ID" value="KAF0898182.1"/>
    <property type="molecule type" value="Genomic_DNA"/>
</dbReference>
<comment type="function">
    <text evidence="2">Recognizes and hydrolyzes the peptide bond at the C-terminal Gly of ubiquitin. Involved in the processing of poly-ubiquitin precursors as well as that of ubiquitinated proteins.</text>
</comment>
<dbReference type="InterPro" id="IPR028889">
    <property type="entry name" value="USP"/>
</dbReference>
<evidence type="ECO:0000313" key="5">
    <source>
        <dbReference type="EMBL" id="KAF0898182.1"/>
    </source>
</evidence>
<feature type="region of interest" description="Disordered" evidence="3">
    <location>
        <begin position="434"/>
        <end position="457"/>
    </location>
</feature>
<dbReference type="InterPro" id="IPR050164">
    <property type="entry name" value="Peptidase_C19"/>
</dbReference>
<dbReference type="SUPFAM" id="SSF57850">
    <property type="entry name" value="RING/U-box"/>
    <property type="match status" value="1"/>
</dbReference>
<dbReference type="InterPro" id="IPR038765">
    <property type="entry name" value="Papain-like_cys_pep_sf"/>
</dbReference>
<dbReference type="GO" id="GO:0005634">
    <property type="term" value="C:nucleus"/>
    <property type="evidence" value="ECO:0007669"/>
    <property type="project" value="TreeGrafter"/>
</dbReference>
<dbReference type="PROSITE" id="PS50235">
    <property type="entry name" value="USP_3"/>
    <property type="match status" value="1"/>
</dbReference>
<dbReference type="PANTHER" id="PTHR24006:SF807">
    <property type="entry name" value="OS08G0527100 PROTEIN"/>
    <property type="match status" value="1"/>
</dbReference>